<dbReference type="GO" id="GO:0004648">
    <property type="term" value="F:O-phospho-L-serine:2-oxoglutarate aminotransferase activity"/>
    <property type="evidence" value="ECO:0007669"/>
    <property type="project" value="UniProtKB-EC"/>
</dbReference>
<name>A0ABU7LPW1_9PROT</name>
<dbReference type="PANTHER" id="PTHR21152">
    <property type="entry name" value="AMINOTRANSFERASE CLASS V"/>
    <property type="match status" value="1"/>
</dbReference>
<evidence type="ECO:0000256" key="9">
    <source>
        <dbReference type="ARBA" id="ARBA00022898"/>
    </source>
</evidence>
<keyword evidence="8 13" id="KW-0808">Transferase</keyword>
<dbReference type="EC" id="2.6.1.52" evidence="4"/>
<sequence length="389" mass="42740">MTEIAKPHLRPADPRFSCGPTKKHPGWSPEKLATALVGRSHRTPAAVQRMVEAYERTAALLECPADYKIAMVPGSDTGAMEAAMWSLLGPRGVDVFAWDAFGGRWAKDAEGQLKLEDLRTFIASGGETPDFSQAKPDRDLVFTWNATAAGARIPDTDWISDQREGLTIVDATSAAFAMELDWSKIDVLTYSWQKSLGGEAQHGMIVLGPRAIQRLAEHTPSWPVPRILQLHNADGTGVIEEIFSGKTLNTPSLLCFEDYLLSLKWAAKEGGLPALLARVDRNFAALSEWVGKTGWIDFLCTDAARRSPVSVTLKFVEPEIAGLDQDRQWQLTRKMCALLERENAALDVNPHPSAPAGLRIWCGPTMEADDIAALGPWLDWAYQSAKSEF</sequence>
<dbReference type="PANTHER" id="PTHR21152:SF40">
    <property type="entry name" value="ALANINE--GLYOXYLATE AMINOTRANSFERASE"/>
    <property type="match status" value="1"/>
</dbReference>
<evidence type="ECO:0000256" key="1">
    <source>
        <dbReference type="ARBA" id="ARBA00001933"/>
    </source>
</evidence>
<dbReference type="Gene3D" id="3.40.640.10">
    <property type="entry name" value="Type I PLP-dependent aspartate aminotransferase-like (Major domain)"/>
    <property type="match status" value="1"/>
</dbReference>
<keyword evidence="9" id="KW-0663">Pyridoxal phosphate</keyword>
<dbReference type="InterPro" id="IPR006271">
    <property type="entry name" value="Pser_aminoTfrase_methanosarc"/>
</dbReference>
<feature type="region of interest" description="Disordered" evidence="12">
    <location>
        <begin position="1"/>
        <end position="27"/>
    </location>
</feature>
<evidence type="ECO:0000256" key="12">
    <source>
        <dbReference type="SAM" id="MobiDB-lite"/>
    </source>
</evidence>
<evidence type="ECO:0000313" key="13">
    <source>
        <dbReference type="EMBL" id="MEE2525955.1"/>
    </source>
</evidence>
<dbReference type="InterPro" id="IPR015422">
    <property type="entry name" value="PyrdxlP-dep_Trfase_small"/>
</dbReference>
<comment type="caution">
    <text evidence="13">The sequence shown here is derived from an EMBL/GenBank/DDBJ whole genome shotgun (WGS) entry which is preliminary data.</text>
</comment>
<dbReference type="Gene3D" id="3.90.1150.10">
    <property type="entry name" value="Aspartate Aminotransferase, domain 1"/>
    <property type="match status" value="1"/>
</dbReference>
<dbReference type="PIRSF" id="PIRSF000525">
    <property type="entry name" value="SerC"/>
    <property type="match status" value="1"/>
</dbReference>
<keyword evidence="5" id="KW-0963">Cytoplasm</keyword>
<evidence type="ECO:0000256" key="3">
    <source>
        <dbReference type="ARBA" id="ARBA00006904"/>
    </source>
</evidence>
<evidence type="ECO:0000313" key="14">
    <source>
        <dbReference type="Proteomes" id="UP001354971"/>
    </source>
</evidence>
<evidence type="ECO:0000256" key="11">
    <source>
        <dbReference type="ARBA" id="ARBA00049007"/>
    </source>
</evidence>
<dbReference type="NCBIfam" id="TIGR01365">
    <property type="entry name" value="serC_2"/>
    <property type="match status" value="1"/>
</dbReference>
<gene>
    <name evidence="13" type="ORF">V0U79_06220</name>
</gene>
<evidence type="ECO:0000256" key="2">
    <source>
        <dbReference type="ARBA" id="ARBA00005099"/>
    </source>
</evidence>
<dbReference type="InterPro" id="IPR015421">
    <property type="entry name" value="PyrdxlP-dep_Trfase_major"/>
</dbReference>
<keyword evidence="14" id="KW-1185">Reference proteome</keyword>
<reference evidence="13 14" key="1">
    <citation type="submission" date="2024-01" db="EMBL/GenBank/DDBJ databases">
        <title>Hyphobacterium bacterium isolated from marine sediment.</title>
        <authorList>
            <person name="Zhao S."/>
        </authorList>
    </citation>
    <scope>NUCLEOTIDE SEQUENCE [LARGE SCALE GENOMIC DNA]</scope>
    <source>
        <strain evidence="14">HN65</strain>
    </source>
</reference>
<organism evidence="13 14">
    <name type="scientific">Hyphobacterium lacteum</name>
    <dbReference type="NCBI Taxonomy" id="3116575"/>
    <lineage>
        <taxon>Bacteria</taxon>
        <taxon>Pseudomonadati</taxon>
        <taxon>Pseudomonadota</taxon>
        <taxon>Alphaproteobacteria</taxon>
        <taxon>Maricaulales</taxon>
        <taxon>Maricaulaceae</taxon>
        <taxon>Hyphobacterium</taxon>
    </lineage>
</organism>
<evidence type="ECO:0000256" key="6">
    <source>
        <dbReference type="ARBA" id="ARBA00022576"/>
    </source>
</evidence>
<comment type="pathway">
    <text evidence="2">Amino-acid biosynthesis; L-serine biosynthesis; L-serine from 3-phospho-D-glycerate: step 2/3.</text>
</comment>
<comment type="similarity">
    <text evidence="3">Belongs to the class-V pyridoxal-phosphate-dependent aminotransferase family. SerC subfamily.</text>
</comment>
<accession>A0ABU7LPW1</accession>
<keyword evidence="10" id="KW-0718">Serine biosynthesis</keyword>
<dbReference type="RefSeq" id="WP_330198614.1">
    <property type="nucleotide sequence ID" value="NZ_JAZDRP010000003.1"/>
</dbReference>
<dbReference type="CDD" id="cd01494">
    <property type="entry name" value="AAT_I"/>
    <property type="match status" value="1"/>
</dbReference>
<protein>
    <recommendedName>
        <fullName evidence="4">phosphoserine transaminase</fullName>
        <ecNumber evidence="4">2.6.1.52</ecNumber>
    </recommendedName>
</protein>
<dbReference type="InterPro" id="IPR022278">
    <property type="entry name" value="Pser_aminoTfrase"/>
</dbReference>
<dbReference type="EMBL" id="JAZDRP010000003">
    <property type="protein sequence ID" value="MEE2525955.1"/>
    <property type="molecule type" value="Genomic_DNA"/>
</dbReference>
<dbReference type="InterPro" id="IPR015424">
    <property type="entry name" value="PyrdxlP-dep_Trfase"/>
</dbReference>
<keyword evidence="7" id="KW-0028">Amino-acid biosynthesis</keyword>
<evidence type="ECO:0000256" key="10">
    <source>
        <dbReference type="ARBA" id="ARBA00023299"/>
    </source>
</evidence>
<keyword evidence="6 13" id="KW-0032">Aminotransferase</keyword>
<dbReference type="Proteomes" id="UP001354971">
    <property type="component" value="Unassembled WGS sequence"/>
</dbReference>
<evidence type="ECO:0000256" key="7">
    <source>
        <dbReference type="ARBA" id="ARBA00022605"/>
    </source>
</evidence>
<evidence type="ECO:0000256" key="4">
    <source>
        <dbReference type="ARBA" id="ARBA00013030"/>
    </source>
</evidence>
<evidence type="ECO:0000256" key="5">
    <source>
        <dbReference type="ARBA" id="ARBA00022490"/>
    </source>
</evidence>
<comment type="cofactor">
    <cofactor evidence="1">
        <name>pyridoxal 5'-phosphate</name>
        <dbReference type="ChEBI" id="CHEBI:597326"/>
    </cofactor>
</comment>
<dbReference type="SUPFAM" id="SSF53383">
    <property type="entry name" value="PLP-dependent transferases"/>
    <property type="match status" value="1"/>
</dbReference>
<proteinExistence type="inferred from homology"/>
<comment type="catalytic activity">
    <reaction evidence="11">
        <text>O-phospho-L-serine + 2-oxoglutarate = 3-phosphooxypyruvate + L-glutamate</text>
        <dbReference type="Rhea" id="RHEA:14329"/>
        <dbReference type="ChEBI" id="CHEBI:16810"/>
        <dbReference type="ChEBI" id="CHEBI:18110"/>
        <dbReference type="ChEBI" id="CHEBI:29985"/>
        <dbReference type="ChEBI" id="CHEBI:57524"/>
        <dbReference type="EC" id="2.6.1.52"/>
    </reaction>
</comment>
<evidence type="ECO:0000256" key="8">
    <source>
        <dbReference type="ARBA" id="ARBA00022679"/>
    </source>
</evidence>
<dbReference type="NCBIfam" id="NF002841">
    <property type="entry name" value="PRK03080.1-2"/>
    <property type="match status" value="1"/>
</dbReference>